<feature type="chain" id="PRO_5047316141" evidence="1">
    <location>
        <begin position="24"/>
        <end position="379"/>
    </location>
</feature>
<keyword evidence="3" id="KW-1185">Reference proteome</keyword>
<name>A0ABM8HVQ2_9BACT</name>
<accession>A0ABM8HVQ2</accession>
<sequence length="379" mass="41067">MKSVLYCTFALTLLLACSRNLHAEESVPLQRDWMINLVDGMGWTFGLPDEPQDADYLEILEGRRRYRIEAEQARRPTDMVSAKDFTSFGEFSGEGWLSGIATPTTAHLDFHLPIAGRYRVSTSLLQPGFKISIGGHSFQADGGKAFEPVELGAVDLPAGALEIIVELPPNGGIDYLELQAPNLRPVAPLQGWNPGAALGREDLAVTVARLLDLEPALPPAGLPLIIEAETAGPFSGVEITDIRRMGEPSGGRWIRSGNLPAEVFFAFEVPAAGVYSLALRGTALSEQTARLNERFEFTLNFPSYLGAVEVGDFYLPRGLNTLQITLPPRAGLDSLSLQPHGSRPDNYLRLAGLQELSDPPTIAEMNRLLALLAALGPAR</sequence>
<evidence type="ECO:0000313" key="2">
    <source>
        <dbReference type="EMBL" id="BCR04600.1"/>
    </source>
</evidence>
<evidence type="ECO:0000313" key="3">
    <source>
        <dbReference type="Proteomes" id="UP001319827"/>
    </source>
</evidence>
<protein>
    <submittedName>
        <fullName evidence="2">Uncharacterized protein</fullName>
    </submittedName>
</protein>
<keyword evidence="1" id="KW-0732">Signal</keyword>
<organism evidence="2 3">
    <name type="scientific">Desulfuromonas versatilis</name>
    <dbReference type="NCBI Taxonomy" id="2802975"/>
    <lineage>
        <taxon>Bacteria</taxon>
        <taxon>Pseudomonadati</taxon>
        <taxon>Thermodesulfobacteriota</taxon>
        <taxon>Desulfuromonadia</taxon>
        <taxon>Desulfuromonadales</taxon>
        <taxon>Desulfuromonadaceae</taxon>
        <taxon>Desulfuromonas</taxon>
    </lineage>
</organism>
<reference evidence="2 3" key="1">
    <citation type="journal article" date="2016" name="C (Basel)">
        <title>Selective Growth of and Electricity Production by Marine Exoelectrogenic Bacteria in Self-Aggregated Hydrogel of Microbially Reduced Graphene Oxide.</title>
        <authorList>
            <person name="Yoshida N."/>
            <person name="Goto Y."/>
            <person name="Miyata Y."/>
        </authorList>
    </citation>
    <scope>NUCLEOTIDE SEQUENCE [LARGE SCALE GENOMIC DNA]</scope>
    <source>
        <strain evidence="2 3">NIT-T3</strain>
    </source>
</reference>
<evidence type="ECO:0000256" key="1">
    <source>
        <dbReference type="SAM" id="SignalP"/>
    </source>
</evidence>
<feature type="signal peptide" evidence="1">
    <location>
        <begin position="1"/>
        <end position="23"/>
    </location>
</feature>
<dbReference type="CDD" id="cd02795">
    <property type="entry name" value="CBM6-CBM35-CBM36_like"/>
    <property type="match status" value="1"/>
</dbReference>
<dbReference type="RefSeq" id="WP_221252057.1">
    <property type="nucleotide sequence ID" value="NZ_AP024355.1"/>
</dbReference>
<dbReference type="PROSITE" id="PS51257">
    <property type="entry name" value="PROKAR_LIPOPROTEIN"/>
    <property type="match status" value="1"/>
</dbReference>
<reference evidence="2 3" key="2">
    <citation type="journal article" date="2021" name="Int. J. Syst. Evol. Microbiol.">
        <title>Isolation and Polyphasic Characterization of Desulfuromonas versatilis sp. Nov., an Electrogenic Bacteria Capable of Versatile Metabolism Isolated from a Graphene Oxide-Reducing Enrichment Culture.</title>
        <authorList>
            <person name="Xie L."/>
            <person name="Yoshida N."/>
            <person name="Ishii S."/>
            <person name="Meng L."/>
        </authorList>
    </citation>
    <scope>NUCLEOTIDE SEQUENCE [LARGE SCALE GENOMIC DNA]</scope>
    <source>
        <strain evidence="2 3">NIT-T3</strain>
    </source>
</reference>
<dbReference type="EMBL" id="AP024355">
    <property type="protein sequence ID" value="BCR04600.1"/>
    <property type="molecule type" value="Genomic_DNA"/>
</dbReference>
<proteinExistence type="predicted"/>
<gene>
    <name evidence="2" type="ORF">DESUT3_16690</name>
</gene>
<dbReference type="Proteomes" id="UP001319827">
    <property type="component" value="Chromosome"/>
</dbReference>